<dbReference type="Pfam" id="PF00072">
    <property type="entry name" value="Response_reg"/>
    <property type="match status" value="1"/>
</dbReference>
<organism evidence="4 5">
    <name type="scientific">Seleniivibrio woodruffii</name>
    <dbReference type="NCBI Taxonomy" id="1078050"/>
    <lineage>
        <taxon>Bacteria</taxon>
        <taxon>Pseudomonadati</taxon>
        <taxon>Deferribacterota</taxon>
        <taxon>Deferribacteres</taxon>
        <taxon>Deferribacterales</taxon>
        <taxon>Geovibrionaceae</taxon>
        <taxon>Seleniivibrio</taxon>
    </lineage>
</organism>
<dbReference type="InterPro" id="IPR011006">
    <property type="entry name" value="CheY-like_superfamily"/>
</dbReference>
<dbReference type="RefSeq" id="WP_165871298.1">
    <property type="nucleotide sequence ID" value="NZ_JAJUHT010000006.1"/>
</dbReference>
<dbReference type="SUPFAM" id="SSF52172">
    <property type="entry name" value="CheY-like"/>
    <property type="match status" value="1"/>
</dbReference>
<dbReference type="InterPro" id="IPR050595">
    <property type="entry name" value="Bact_response_regulator"/>
</dbReference>
<evidence type="ECO:0000313" key="4">
    <source>
        <dbReference type="EMBL" id="TCK59331.1"/>
    </source>
</evidence>
<dbReference type="PANTHER" id="PTHR44591:SF23">
    <property type="entry name" value="CHEY SUBFAMILY"/>
    <property type="match status" value="1"/>
</dbReference>
<evidence type="ECO:0000256" key="2">
    <source>
        <dbReference type="PROSITE-ProRule" id="PRU00169"/>
    </source>
</evidence>
<feature type="domain" description="Response regulatory" evidence="3">
    <location>
        <begin position="7"/>
        <end position="116"/>
    </location>
</feature>
<dbReference type="GO" id="GO:0000160">
    <property type="term" value="P:phosphorelay signal transduction system"/>
    <property type="evidence" value="ECO:0007669"/>
    <property type="project" value="InterPro"/>
</dbReference>
<keyword evidence="1 2" id="KW-0597">Phosphoprotein</keyword>
<dbReference type="EMBL" id="SMGG01000006">
    <property type="protein sequence ID" value="TCK59331.1"/>
    <property type="molecule type" value="Genomic_DNA"/>
</dbReference>
<evidence type="ECO:0000259" key="3">
    <source>
        <dbReference type="PROSITE" id="PS50110"/>
    </source>
</evidence>
<comment type="caution">
    <text evidence="4">The sequence shown here is derived from an EMBL/GenBank/DDBJ whole genome shotgun (WGS) entry which is preliminary data.</text>
</comment>
<dbReference type="SMART" id="SM00448">
    <property type="entry name" value="REC"/>
    <property type="match status" value="1"/>
</dbReference>
<feature type="modified residue" description="4-aspartylphosphate" evidence="2">
    <location>
        <position position="56"/>
    </location>
</feature>
<keyword evidence="5" id="KW-1185">Reference proteome</keyword>
<proteinExistence type="predicted"/>
<reference evidence="4 5" key="1">
    <citation type="submission" date="2019-03" db="EMBL/GenBank/DDBJ databases">
        <title>Genomic Encyclopedia of Type Strains, Phase IV (KMG-IV): sequencing the most valuable type-strain genomes for metagenomic binning, comparative biology and taxonomic classification.</title>
        <authorList>
            <person name="Goeker M."/>
        </authorList>
    </citation>
    <scope>NUCLEOTIDE SEQUENCE [LARGE SCALE GENOMIC DNA]</scope>
    <source>
        <strain evidence="4 5">DSM 24984</strain>
    </source>
</reference>
<name>A0A4V2PRU3_9BACT</name>
<dbReference type="PROSITE" id="PS50110">
    <property type="entry name" value="RESPONSE_REGULATORY"/>
    <property type="match status" value="1"/>
</dbReference>
<dbReference type="InterPro" id="IPR001789">
    <property type="entry name" value="Sig_transdc_resp-reg_receiver"/>
</dbReference>
<dbReference type="CDD" id="cd17546">
    <property type="entry name" value="REC_hyHK_CKI1_RcsC-like"/>
    <property type="match status" value="1"/>
</dbReference>
<sequence length="117" mass="13325">MNVQDITVLYVEDEAITRMYFSRMLSKRVKEVLLAKDGQDGLEKVEESAPDLIITDINMPVMDGREMVRRLRENGCAIPIIALTAYEYTKDELCVNDVIRKPVNLERLMSSISSAMP</sequence>
<gene>
    <name evidence="4" type="ORF">C8D98_2264</name>
</gene>
<dbReference type="AlphaFoldDB" id="A0A4V2PRU3"/>
<evidence type="ECO:0000313" key="5">
    <source>
        <dbReference type="Proteomes" id="UP000294614"/>
    </source>
</evidence>
<dbReference type="Gene3D" id="3.40.50.2300">
    <property type="match status" value="1"/>
</dbReference>
<evidence type="ECO:0000256" key="1">
    <source>
        <dbReference type="ARBA" id="ARBA00022553"/>
    </source>
</evidence>
<dbReference type="PANTHER" id="PTHR44591">
    <property type="entry name" value="STRESS RESPONSE REGULATOR PROTEIN 1"/>
    <property type="match status" value="1"/>
</dbReference>
<protein>
    <submittedName>
        <fullName evidence="4">Response regulator receiver domain-containing protein</fullName>
    </submittedName>
</protein>
<accession>A0A4V2PRU3</accession>
<dbReference type="Proteomes" id="UP000294614">
    <property type="component" value="Unassembled WGS sequence"/>
</dbReference>